<feature type="compositionally biased region" description="Acidic residues" evidence="3">
    <location>
        <begin position="1189"/>
        <end position="1214"/>
    </location>
</feature>
<dbReference type="Proteomes" id="UP001174136">
    <property type="component" value="Unassembled WGS sequence"/>
</dbReference>
<dbReference type="GO" id="GO:0005654">
    <property type="term" value="C:nucleoplasm"/>
    <property type="evidence" value="ECO:0007669"/>
    <property type="project" value="TreeGrafter"/>
</dbReference>
<feature type="compositionally biased region" description="Polar residues" evidence="3">
    <location>
        <begin position="227"/>
        <end position="240"/>
    </location>
</feature>
<feature type="compositionally biased region" description="Basic residues" evidence="3">
    <location>
        <begin position="909"/>
        <end position="919"/>
    </location>
</feature>
<feature type="compositionally biased region" description="Polar residues" evidence="3">
    <location>
        <begin position="985"/>
        <end position="996"/>
    </location>
</feature>
<feature type="compositionally biased region" description="Basic and acidic residues" evidence="3">
    <location>
        <begin position="626"/>
        <end position="642"/>
    </location>
</feature>
<feature type="compositionally biased region" description="Acidic residues" evidence="3">
    <location>
        <begin position="725"/>
        <end position="737"/>
    </location>
</feature>
<keyword evidence="5" id="KW-1185">Reference proteome</keyword>
<reference evidence="4" key="1">
    <citation type="journal article" date="2023" name="Front. Mar. Sci.">
        <title>A new Merluccius polli reference genome to investigate the effects of global change in West African waters.</title>
        <authorList>
            <person name="Mateo J.L."/>
            <person name="Blanco-Fernandez C."/>
            <person name="Garcia-Vazquez E."/>
            <person name="Machado-Schiaffino G."/>
        </authorList>
    </citation>
    <scope>NUCLEOTIDE SEQUENCE</scope>
    <source>
        <strain evidence="4">C29</strain>
        <tissue evidence="4">Fin</tissue>
    </source>
</reference>
<proteinExistence type="predicted"/>
<feature type="compositionally biased region" description="Acidic residues" evidence="3">
    <location>
        <begin position="591"/>
        <end position="603"/>
    </location>
</feature>
<comment type="caution">
    <text evidence="4">The sequence shown here is derived from an EMBL/GenBank/DDBJ whole genome shotgun (WGS) entry which is preliminary data.</text>
</comment>
<feature type="compositionally biased region" description="Basic residues" evidence="3">
    <location>
        <begin position="575"/>
        <end position="586"/>
    </location>
</feature>
<dbReference type="PANTHER" id="PTHR46147:SF2">
    <property type="entry name" value="SET-BINDING PROTEIN"/>
    <property type="match status" value="1"/>
</dbReference>
<evidence type="ECO:0000256" key="1">
    <source>
        <dbReference type="ARBA" id="ARBA00004123"/>
    </source>
</evidence>
<feature type="compositionally biased region" description="Polar residues" evidence="3">
    <location>
        <begin position="113"/>
        <end position="136"/>
    </location>
</feature>
<comment type="subcellular location">
    <subcellularLocation>
        <location evidence="1">Nucleus</location>
    </subcellularLocation>
</comment>
<sequence>MRSEYGRRRVTRGEAECEGAPAACRPQEATVNTLSALSPLGDKWGAQINVSKRGTIYMGKRRGRKPKAPAGTLNSPLNAHRPPQPPLFTSLSESSLFASHQLQPPAAHPFPSPSLTHSSGAQSPYSEGSFTDPTSTSSSLVFPHPFSLPSPSSSCTSPHPPPPTSSSSLSPFVKKSCPCQGRLHFPFHQSSCKLSALAPPLHHSPTSPAHLKEAIPSPRSESHSEETLPSDSGIGTDNNSVSERGGEMRGGRGVFRMGPGSGLILGGQRYPTALAKRPSPVASHLASVHRHAHPIASPAAVERQRERHRHRRRDFDCVSSCSCMCSCPCQGPNKCTHVDSYPCLGHSAMKKQKSKHKKKHQQLHMHDPEFLAELEDLIGQFGEVHIGRRGWVRSGLGPGLEGGVKVDGGRRHHPSSSHPMRSNIFRINLNGFYSPHSSAYSTNPSYGPQPFYPCQPLHCGRKPDRRQCGCPSKFQDTMDDMSFYRGYPPTVPIYPHLHSSYPLPPPHQYVSHQPHHPHFLLNPARFHRRMGRVMRDGGPGAEGEGDVGRAGGGGGGQRPGAGFASALGCGCSRAEHKHKRKHRHHQRCDPNEEEEDAEEEEGMPGDPGLAGPKPQPGGYVPGPADGGRKAQRDSPWLRKNVRETFSSTATGMTSLPRLSSERFKQTPLTSLGLGSSHLSSFGGSWGGLGQPWMKIGASGHPGFSLSNPSWSTSASSKHAERSEGSDPEEEDDDEDEYQDSHLYAAPRSPTHINLFTSAAMETGRKGLRIGKEGPGVGEMSWRREDLAWRERRGTGLQGDPRRRGTQKGVPAAAAAAAVAAATDGAEVRKRGPGRPRKYPLPVPAPPSSLSSSSPPPPPPSLSSSSSSTYPFTAPLQSPEAARSRIDVVGERLAEGTAAQTGDSGLAAGAKRKRGRKRKHADSPCRRSLSDDKPDSDDPAEYFDQSETEQLSPHTSSVQWERRVDSYPSKSFLNSGLYSDDHKTTDSPTESNPTSRASVEYTAGEREYSLLPAPLHVGKYLRLKRIDFQLPYDVLWLWRHNQLHRQPAVPLKRKRHYCRLKGRTRVSHHELEECSGDMAALFPHLEMEPMTSTERSFVVKQRVFLVRNWEAVRDKQIHLRMERERRRQRAESDAAHRARSGDHGNIQSDEPLGSDEMVISRVPHSRTSDTSSSLTAYPHLTKPQNRREETGEEDKTQEEEDEDEEEEEEEEEEDNEVCRRELRKKRLNDLLLALQHP</sequence>
<feature type="region of interest" description="Disordered" evidence="3">
    <location>
        <begin position="575"/>
        <end position="661"/>
    </location>
</feature>
<feature type="compositionally biased region" description="Basic and acidic residues" evidence="3">
    <location>
        <begin position="881"/>
        <end position="893"/>
    </location>
</feature>
<dbReference type="AlphaFoldDB" id="A0AA47P7A8"/>
<feature type="region of interest" description="Disordered" evidence="3">
    <location>
        <begin position="203"/>
        <end position="254"/>
    </location>
</feature>
<feature type="region of interest" description="Disordered" evidence="3">
    <location>
        <begin position="1"/>
        <end position="22"/>
    </location>
</feature>
<feature type="compositionally biased region" description="Polar residues" evidence="3">
    <location>
        <begin position="704"/>
        <end position="716"/>
    </location>
</feature>
<accession>A0AA47P7A8</accession>
<feature type="compositionally biased region" description="Polar residues" evidence="3">
    <location>
        <begin position="643"/>
        <end position="657"/>
    </location>
</feature>
<feature type="region of interest" description="Disordered" evidence="3">
    <location>
        <begin position="704"/>
        <end position="754"/>
    </location>
</feature>
<feature type="region of interest" description="Disordered" evidence="3">
    <location>
        <begin position="532"/>
        <end position="559"/>
    </location>
</feature>
<protein>
    <submittedName>
        <fullName evidence="4">Histone-lysine N-methyltransferase ASH1L</fullName>
    </submittedName>
</protein>
<feature type="compositionally biased region" description="Basic and acidic residues" evidence="3">
    <location>
        <begin position="780"/>
        <end position="793"/>
    </location>
</feature>
<evidence type="ECO:0000256" key="2">
    <source>
        <dbReference type="ARBA" id="ARBA00023242"/>
    </source>
</evidence>
<feature type="region of interest" description="Disordered" evidence="3">
    <location>
        <begin position="974"/>
        <end position="998"/>
    </location>
</feature>
<name>A0AA47P7A8_MERPO</name>
<gene>
    <name evidence="4" type="primary">Ash1l_1</name>
    <name evidence="4" type="ORF">N1851_004777</name>
</gene>
<feature type="compositionally biased region" description="Basic and acidic residues" evidence="3">
    <location>
        <begin position="920"/>
        <end position="932"/>
    </location>
</feature>
<feature type="region of interest" description="Disordered" evidence="3">
    <location>
        <begin position="53"/>
        <end position="172"/>
    </location>
</feature>
<feature type="region of interest" description="Disordered" evidence="3">
    <location>
        <begin position="767"/>
        <end position="960"/>
    </location>
</feature>
<feature type="compositionally biased region" description="Low complexity" evidence="3">
    <location>
        <begin position="811"/>
        <end position="821"/>
    </location>
</feature>
<feature type="compositionally biased region" description="Polar residues" evidence="3">
    <location>
        <begin position="947"/>
        <end position="958"/>
    </location>
</feature>
<feature type="compositionally biased region" description="Basic and acidic residues" evidence="3">
    <location>
        <begin position="1121"/>
        <end position="1141"/>
    </location>
</feature>
<feature type="compositionally biased region" description="Acidic residues" evidence="3">
    <location>
        <begin position="933"/>
        <end position="946"/>
    </location>
</feature>
<dbReference type="GO" id="GO:0042800">
    <property type="term" value="F:histone H3K4 methyltransferase activity"/>
    <property type="evidence" value="ECO:0007669"/>
    <property type="project" value="TreeGrafter"/>
</dbReference>
<evidence type="ECO:0000256" key="3">
    <source>
        <dbReference type="SAM" id="MobiDB-lite"/>
    </source>
</evidence>
<dbReference type="GO" id="GO:0006355">
    <property type="term" value="P:regulation of DNA-templated transcription"/>
    <property type="evidence" value="ECO:0007669"/>
    <property type="project" value="TreeGrafter"/>
</dbReference>
<organism evidence="4 5">
    <name type="scientific">Merluccius polli</name>
    <name type="common">Benguela hake</name>
    <name type="synonym">Merluccius cadenati</name>
    <dbReference type="NCBI Taxonomy" id="89951"/>
    <lineage>
        <taxon>Eukaryota</taxon>
        <taxon>Metazoa</taxon>
        <taxon>Chordata</taxon>
        <taxon>Craniata</taxon>
        <taxon>Vertebrata</taxon>
        <taxon>Euteleostomi</taxon>
        <taxon>Actinopterygii</taxon>
        <taxon>Neopterygii</taxon>
        <taxon>Teleostei</taxon>
        <taxon>Neoteleostei</taxon>
        <taxon>Acanthomorphata</taxon>
        <taxon>Zeiogadaria</taxon>
        <taxon>Gadariae</taxon>
        <taxon>Gadiformes</taxon>
        <taxon>Gadoidei</taxon>
        <taxon>Merlucciidae</taxon>
        <taxon>Merluccius</taxon>
    </lineage>
</organism>
<feature type="compositionally biased region" description="Polar residues" evidence="3">
    <location>
        <begin position="87"/>
        <end position="102"/>
    </location>
</feature>
<keyword evidence="2" id="KW-0539">Nucleus</keyword>
<feature type="compositionally biased region" description="Low complexity" evidence="3">
    <location>
        <begin position="137"/>
        <end position="157"/>
    </location>
</feature>
<feature type="compositionally biased region" description="Gly residues" evidence="3">
    <location>
        <begin position="537"/>
        <end position="559"/>
    </location>
</feature>
<dbReference type="PANTHER" id="PTHR46147">
    <property type="entry name" value="HISTONE-LYSINE N-METHYLTRANSFERASE ASH1"/>
    <property type="match status" value="1"/>
</dbReference>
<evidence type="ECO:0000313" key="5">
    <source>
        <dbReference type="Proteomes" id="UP001174136"/>
    </source>
</evidence>
<evidence type="ECO:0000313" key="4">
    <source>
        <dbReference type="EMBL" id="KAK0153526.1"/>
    </source>
</evidence>
<feature type="compositionally biased region" description="Basic and acidic residues" evidence="3">
    <location>
        <begin position="1"/>
        <end position="15"/>
    </location>
</feature>
<dbReference type="EMBL" id="JAOPHQ010000721">
    <property type="protein sequence ID" value="KAK0153526.1"/>
    <property type="molecule type" value="Genomic_DNA"/>
</dbReference>
<feature type="region of interest" description="Disordered" evidence="3">
    <location>
        <begin position="1121"/>
        <end position="1218"/>
    </location>
</feature>